<organism evidence="1">
    <name type="scientific">marine sediment metagenome</name>
    <dbReference type="NCBI Taxonomy" id="412755"/>
    <lineage>
        <taxon>unclassified sequences</taxon>
        <taxon>metagenomes</taxon>
        <taxon>ecological metagenomes</taxon>
    </lineage>
</organism>
<feature type="non-terminal residue" evidence="1">
    <location>
        <position position="1"/>
    </location>
</feature>
<protein>
    <recommendedName>
        <fullName evidence="2">Peptidase S74 domain-containing protein</fullName>
    </recommendedName>
</protein>
<dbReference type="AlphaFoldDB" id="A0A0F9M6Y8"/>
<evidence type="ECO:0008006" key="2">
    <source>
        <dbReference type="Google" id="ProtNLM"/>
    </source>
</evidence>
<proteinExistence type="predicted"/>
<comment type="caution">
    <text evidence="1">The sequence shown here is derived from an EMBL/GenBank/DDBJ whole genome shotgun (WGS) entry which is preliminary data.</text>
</comment>
<accession>A0A0F9M6Y8</accession>
<reference evidence="1" key="1">
    <citation type="journal article" date="2015" name="Nature">
        <title>Complex archaea that bridge the gap between prokaryotes and eukaryotes.</title>
        <authorList>
            <person name="Spang A."/>
            <person name="Saw J.H."/>
            <person name="Jorgensen S.L."/>
            <person name="Zaremba-Niedzwiedzka K."/>
            <person name="Martijn J."/>
            <person name="Lind A.E."/>
            <person name="van Eijk R."/>
            <person name="Schleper C."/>
            <person name="Guy L."/>
            <person name="Ettema T.J."/>
        </authorList>
    </citation>
    <scope>NUCLEOTIDE SEQUENCE</scope>
</reference>
<name>A0A0F9M6Y8_9ZZZZ</name>
<dbReference type="EMBL" id="LAZR01009480">
    <property type="protein sequence ID" value="KKM72400.1"/>
    <property type="molecule type" value="Genomic_DNA"/>
</dbReference>
<sequence length="365" mass="38257">TVHIGGNETIHNTATAIEFYTAANTITIAGTLLADMTGVGATSLFHLRGKFQVVGLSTMAALDLSGQIDLNNNNIIAGGTAAFTTVTAALSGNASTATLLQNARTINGVSFNGGANITVTADANTLTNTTLKSTVVASSLTSVGTLSSLNMGGNIDLNTNNIIAGGAASFTTITASTALIRGATNSALVVSGGSTTALGGNIVLYGESHASRAKDIELRSGTNLVLDWDDNTSELTITGQLRVLTQGVTVGSPVAGNKGTGTINVQFDIYQNDSAYTNPDFVFEYAFVNKLTNAPRGWKLRSLRETKAYAERWHHLPGVHRDKAMGIFKRSDWVAEKMEEVHLHLFTHEDRIGNLETQVAGLLAA</sequence>
<gene>
    <name evidence="1" type="ORF">LCGC14_1420960</name>
</gene>
<evidence type="ECO:0000313" key="1">
    <source>
        <dbReference type="EMBL" id="KKM72400.1"/>
    </source>
</evidence>